<protein>
    <submittedName>
        <fullName evidence="7">TetR family transcriptional regulator C-terminal domain-containing protein</fullName>
    </submittedName>
</protein>
<evidence type="ECO:0000256" key="4">
    <source>
        <dbReference type="ARBA" id="ARBA00023163"/>
    </source>
</evidence>
<evidence type="ECO:0000256" key="2">
    <source>
        <dbReference type="ARBA" id="ARBA00023015"/>
    </source>
</evidence>
<dbReference type="SUPFAM" id="SSF46689">
    <property type="entry name" value="Homeodomain-like"/>
    <property type="match status" value="1"/>
</dbReference>
<gene>
    <name evidence="7" type="ORF">ABXS05_33315</name>
</gene>
<dbReference type="SUPFAM" id="SSF48498">
    <property type="entry name" value="Tetracyclin repressor-like, C-terminal domain"/>
    <property type="match status" value="1"/>
</dbReference>
<dbReference type="InterPro" id="IPR009057">
    <property type="entry name" value="Homeodomain-like_sf"/>
</dbReference>
<reference evidence="7 8" key="1">
    <citation type="submission" date="2024-07" db="EMBL/GenBank/DDBJ databases">
        <title>Description of Labrys sedimenti sp. nov., isolated from a diclofenac-degrading enrichment culture.</title>
        <authorList>
            <person name="Tancsics A."/>
            <person name="Csepanyi A."/>
        </authorList>
    </citation>
    <scope>NUCLEOTIDE SEQUENCE [LARGE SCALE GENOMIC DNA]</scope>
    <source>
        <strain evidence="7 8">LMG 23578</strain>
    </source>
</reference>
<dbReference type="EMBL" id="JBFNQD010000028">
    <property type="protein sequence ID" value="MEW9310465.1"/>
    <property type="molecule type" value="Genomic_DNA"/>
</dbReference>
<keyword evidence="3 5" id="KW-0238">DNA-binding</keyword>
<dbReference type="Proteomes" id="UP001555786">
    <property type="component" value="Unassembled WGS sequence"/>
</dbReference>
<dbReference type="InterPro" id="IPR039538">
    <property type="entry name" value="BetI_C"/>
</dbReference>
<proteinExistence type="predicted"/>
<sequence length="226" mass="25000">MNTSTSTGRTRINRAERRSELIDATIDCLARYGYEGTTIGVVAEAVGMSRGIVNFHFETKEQLLLETLRFLSDEYRDHWRAALAQAGPSAAERLWAMVLADFDRRICTPRKLAAWCAFRGEAKARPTYRSMCNDTDQENLGVVADLCAELVPAGIDAHKLARAIVCMLEGLWLHLMIAPKNLSREEARDVAASHLAIVLPEHFMPSGPIPAVRSSLGRPLPEAQPS</sequence>
<dbReference type="PANTHER" id="PTHR47506:SF1">
    <property type="entry name" value="HTH-TYPE TRANSCRIPTIONAL REGULATOR YJDC"/>
    <property type="match status" value="1"/>
</dbReference>
<dbReference type="Pfam" id="PF13977">
    <property type="entry name" value="TetR_C_6"/>
    <property type="match status" value="1"/>
</dbReference>
<evidence type="ECO:0000256" key="3">
    <source>
        <dbReference type="ARBA" id="ARBA00023125"/>
    </source>
</evidence>
<keyword evidence="1" id="KW-0678">Repressor</keyword>
<dbReference type="PRINTS" id="PR00455">
    <property type="entry name" value="HTHTETR"/>
</dbReference>
<evidence type="ECO:0000259" key="6">
    <source>
        <dbReference type="PROSITE" id="PS50977"/>
    </source>
</evidence>
<accession>A0ABV3PXV2</accession>
<feature type="DNA-binding region" description="H-T-H motif" evidence="5">
    <location>
        <begin position="38"/>
        <end position="57"/>
    </location>
</feature>
<evidence type="ECO:0000313" key="7">
    <source>
        <dbReference type="EMBL" id="MEW9310465.1"/>
    </source>
</evidence>
<keyword evidence="4" id="KW-0804">Transcription</keyword>
<dbReference type="InterPro" id="IPR001647">
    <property type="entry name" value="HTH_TetR"/>
</dbReference>
<dbReference type="RefSeq" id="WP_311945032.1">
    <property type="nucleotide sequence ID" value="NZ_JAVSCS010000063.1"/>
</dbReference>
<dbReference type="Pfam" id="PF00440">
    <property type="entry name" value="TetR_N"/>
    <property type="match status" value="1"/>
</dbReference>
<evidence type="ECO:0000313" key="8">
    <source>
        <dbReference type="Proteomes" id="UP001555786"/>
    </source>
</evidence>
<name>A0ABV3PXV2_9HYPH</name>
<comment type="caution">
    <text evidence="7">The sequence shown here is derived from an EMBL/GenBank/DDBJ whole genome shotgun (WGS) entry which is preliminary data.</text>
</comment>
<dbReference type="InterPro" id="IPR036271">
    <property type="entry name" value="Tet_transcr_reg_TetR-rel_C_sf"/>
</dbReference>
<dbReference type="PROSITE" id="PS50977">
    <property type="entry name" value="HTH_TETR_2"/>
    <property type="match status" value="1"/>
</dbReference>
<organism evidence="7 8">
    <name type="scientific">Labrys neptuniae</name>
    <dbReference type="NCBI Taxonomy" id="376174"/>
    <lineage>
        <taxon>Bacteria</taxon>
        <taxon>Pseudomonadati</taxon>
        <taxon>Pseudomonadota</taxon>
        <taxon>Alphaproteobacteria</taxon>
        <taxon>Hyphomicrobiales</taxon>
        <taxon>Xanthobacteraceae</taxon>
        <taxon>Labrys</taxon>
    </lineage>
</organism>
<evidence type="ECO:0000256" key="1">
    <source>
        <dbReference type="ARBA" id="ARBA00022491"/>
    </source>
</evidence>
<dbReference type="PANTHER" id="PTHR47506">
    <property type="entry name" value="TRANSCRIPTIONAL REGULATORY PROTEIN"/>
    <property type="match status" value="1"/>
</dbReference>
<feature type="domain" description="HTH tetR-type" evidence="6">
    <location>
        <begin position="15"/>
        <end position="75"/>
    </location>
</feature>
<keyword evidence="8" id="KW-1185">Reference proteome</keyword>
<dbReference type="Gene3D" id="1.10.357.10">
    <property type="entry name" value="Tetracycline Repressor, domain 2"/>
    <property type="match status" value="1"/>
</dbReference>
<evidence type="ECO:0000256" key="5">
    <source>
        <dbReference type="PROSITE-ProRule" id="PRU00335"/>
    </source>
</evidence>
<keyword evidence="2" id="KW-0805">Transcription regulation</keyword>